<feature type="non-terminal residue" evidence="2">
    <location>
        <position position="101"/>
    </location>
</feature>
<proteinExistence type="predicted"/>
<gene>
    <name evidence="2" type="ORF">AVDCRST_MAG25-1587</name>
</gene>
<feature type="compositionally biased region" description="Basic and acidic residues" evidence="1">
    <location>
        <begin position="31"/>
        <end position="52"/>
    </location>
</feature>
<dbReference type="EMBL" id="CADCVI010000096">
    <property type="protein sequence ID" value="CAA9466543.1"/>
    <property type="molecule type" value="Genomic_DNA"/>
</dbReference>
<evidence type="ECO:0000256" key="1">
    <source>
        <dbReference type="SAM" id="MobiDB-lite"/>
    </source>
</evidence>
<keyword evidence="2" id="KW-0560">Oxidoreductase</keyword>
<feature type="region of interest" description="Disordered" evidence="1">
    <location>
        <begin position="1"/>
        <end position="101"/>
    </location>
</feature>
<feature type="compositionally biased region" description="Basic and acidic residues" evidence="1">
    <location>
        <begin position="78"/>
        <end position="87"/>
    </location>
</feature>
<reference evidence="2" key="1">
    <citation type="submission" date="2020-02" db="EMBL/GenBank/DDBJ databases">
        <authorList>
            <person name="Meier V. D."/>
        </authorList>
    </citation>
    <scope>NUCLEOTIDE SEQUENCE</scope>
    <source>
        <strain evidence="2">AVDCRST_MAG25</strain>
    </source>
</reference>
<accession>A0A6J4R9A9</accession>
<dbReference type="AlphaFoldDB" id="A0A6J4R9A9"/>
<evidence type="ECO:0000313" key="2">
    <source>
        <dbReference type="EMBL" id="CAA9466543.1"/>
    </source>
</evidence>
<dbReference type="GO" id="GO:0016491">
    <property type="term" value="F:oxidoreductase activity"/>
    <property type="evidence" value="ECO:0007669"/>
    <property type="project" value="UniProtKB-KW"/>
</dbReference>
<feature type="non-terminal residue" evidence="2">
    <location>
        <position position="1"/>
    </location>
</feature>
<feature type="compositionally biased region" description="Basic and acidic residues" evidence="1">
    <location>
        <begin position="1"/>
        <end position="24"/>
    </location>
</feature>
<dbReference type="EC" id="1.6.1.2" evidence="2"/>
<organism evidence="2">
    <name type="scientific">uncultured Rubrobacteraceae bacterium</name>
    <dbReference type="NCBI Taxonomy" id="349277"/>
    <lineage>
        <taxon>Bacteria</taxon>
        <taxon>Bacillati</taxon>
        <taxon>Actinomycetota</taxon>
        <taxon>Rubrobacteria</taxon>
        <taxon>Rubrobacterales</taxon>
        <taxon>Rubrobacteraceae</taxon>
        <taxon>environmental samples</taxon>
    </lineage>
</organism>
<sequence length="101" mass="11553">GTTARAARDPDNRRVPRVRADIARSEPAAHAAHERDERNPRCDPGGRHDRARSLRRRLHPDDRLRGRVLRGVERRRRLLGDEPDARHVPAPGPQGQEEEEV</sequence>
<name>A0A6J4R9A9_9ACTN</name>
<protein>
    <submittedName>
        <fullName evidence="2">NAD(P) transhydrogenase alpha subunit</fullName>
        <ecNumber evidence="2">1.6.1.2</ecNumber>
    </submittedName>
</protein>